<dbReference type="InterPro" id="IPR013783">
    <property type="entry name" value="Ig-like_fold"/>
</dbReference>
<proteinExistence type="predicted"/>
<accession>A0A6J7H3T9</accession>
<sequence>MIRIAPAVLATAAIVAVVPAASQAATPVTKPSVTTGLAGSITPESATLTGAVDPGGAPTNYRFEFGTTTKYGLKTARASAGFGVSPVAATGGLGGLKSATTYHYRIVASNRKGTVRGKDRTFRTPRQPLGFAVAANPSAVPFGGTTTIAGTLGGTGSAGRQVRLEQNPWPYTAGFQPVGNVLLTTATGGFSFPVLGLGINTQYRVSTTDRTPTVSDVVGTQVGVVVTTNVKRRVKKGNTLRFSGRVRPAKVGEQVGVQRLSGTKWKTLKGSRTRTGTADYASYATRVRIRRSGTYRVFVTVGDGSLQGLPGSSVRIALRR</sequence>
<dbReference type="AlphaFoldDB" id="A0A6J7H3T9"/>
<gene>
    <name evidence="1" type="ORF">UFOPK3564_01462</name>
</gene>
<evidence type="ECO:0000313" key="1">
    <source>
        <dbReference type="EMBL" id="CAB4914274.1"/>
    </source>
</evidence>
<name>A0A6J7H3T9_9ZZZZ</name>
<organism evidence="1">
    <name type="scientific">freshwater metagenome</name>
    <dbReference type="NCBI Taxonomy" id="449393"/>
    <lineage>
        <taxon>unclassified sequences</taxon>
        <taxon>metagenomes</taxon>
        <taxon>ecological metagenomes</taxon>
    </lineage>
</organism>
<protein>
    <submittedName>
        <fullName evidence="1">Unannotated protein</fullName>
    </submittedName>
</protein>
<reference evidence="1" key="1">
    <citation type="submission" date="2020-05" db="EMBL/GenBank/DDBJ databases">
        <authorList>
            <person name="Chiriac C."/>
            <person name="Salcher M."/>
            <person name="Ghai R."/>
            <person name="Kavagutti S V."/>
        </authorList>
    </citation>
    <scope>NUCLEOTIDE SEQUENCE</scope>
</reference>
<dbReference type="EMBL" id="CAFBMK010000073">
    <property type="protein sequence ID" value="CAB4914274.1"/>
    <property type="molecule type" value="Genomic_DNA"/>
</dbReference>
<dbReference type="Gene3D" id="2.60.40.10">
    <property type="entry name" value="Immunoglobulins"/>
    <property type="match status" value="1"/>
</dbReference>